<dbReference type="PANTHER" id="PTHR36510:SF3">
    <property type="entry name" value="CONSERVED PROTEIN"/>
    <property type="match status" value="1"/>
</dbReference>
<evidence type="ECO:0000313" key="2">
    <source>
        <dbReference type="Proteomes" id="UP001225378"/>
    </source>
</evidence>
<dbReference type="InterPro" id="IPR016602">
    <property type="entry name" value="UCP012666"/>
</dbReference>
<keyword evidence="2" id="KW-1185">Reference proteome</keyword>
<protein>
    <submittedName>
        <fullName evidence="1">Glutamate--cysteine ligase</fullName>
    </submittedName>
</protein>
<dbReference type="InterPro" id="IPR050141">
    <property type="entry name" value="GCL_type2/YbdK_subfam"/>
</dbReference>
<evidence type="ECO:0000313" key="1">
    <source>
        <dbReference type="EMBL" id="XBS19121.1"/>
    </source>
</evidence>
<dbReference type="Pfam" id="PF04107">
    <property type="entry name" value="GCS2"/>
    <property type="match status" value="1"/>
</dbReference>
<name>A0AAU7NR14_9GAMM</name>
<dbReference type="KEGG" id="mech:Q9L42_012155"/>
<dbReference type="Gene3D" id="3.30.590.20">
    <property type="match status" value="1"/>
</dbReference>
<reference evidence="1 2" key="1">
    <citation type="journal article" date="2024" name="Microbiology">
        <title>Methylomarinum rosea sp. nov., a novel halophilic methanotrophic bacterium from the hypersaline Lake Elton.</title>
        <authorList>
            <person name="Suleimanov R.Z."/>
            <person name="Oshkin I.Y."/>
            <person name="Danilova O.V."/>
            <person name="Suzina N.E."/>
            <person name="Dedysh S.N."/>
        </authorList>
    </citation>
    <scope>NUCLEOTIDE SEQUENCE [LARGE SCALE GENOMIC DNA]</scope>
    <source>
        <strain evidence="1 2">Ch1-1</strain>
    </source>
</reference>
<keyword evidence="1" id="KW-0436">Ligase</keyword>
<dbReference type="EMBL" id="CP157743">
    <property type="protein sequence ID" value="XBS19121.1"/>
    <property type="molecule type" value="Genomic_DNA"/>
</dbReference>
<proteinExistence type="predicted"/>
<dbReference type="Proteomes" id="UP001225378">
    <property type="component" value="Chromosome"/>
</dbReference>
<dbReference type="PANTHER" id="PTHR36510">
    <property type="entry name" value="GLUTAMATE--CYSTEINE LIGASE 2-RELATED"/>
    <property type="match status" value="1"/>
</dbReference>
<organism evidence="1 2">
    <name type="scientific">Methylomarinum roseum</name>
    <dbReference type="NCBI Taxonomy" id="3067653"/>
    <lineage>
        <taxon>Bacteria</taxon>
        <taxon>Pseudomonadati</taxon>
        <taxon>Pseudomonadota</taxon>
        <taxon>Gammaproteobacteria</taxon>
        <taxon>Methylococcales</taxon>
        <taxon>Methylococcaceae</taxon>
        <taxon>Methylomarinum</taxon>
    </lineage>
</organism>
<dbReference type="InterPro" id="IPR006336">
    <property type="entry name" value="GCS2"/>
</dbReference>
<dbReference type="PIRSF" id="PIRSF012666">
    <property type="entry name" value="UCP012666"/>
    <property type="match status" value="1"/>
</dbReference>
<dbReference type="RefSeq" id="WP_305910212.1">
    <property type="nucleotide sequence ID" value="NZ_CP157743.1"/>
</dbReference>
<accession>A0AAU7NR14</accession>
<gene>
    <name evidence="1" type="ORF">Q9L42_012155</name>
</gene>
<dbReference type="InterPro" id="IPR014746">
    <property type="entry name" value="Gln_synth/guanido_kin_cat_dom"/>
</dbReference>
<dbReference type="GO" id="GO:0016879">
    <property type="term" value="F:ligase activity, forming carbon-nitrogen bonds"/>
    <property type="evidence" value="ECO:0007669"/>
    <property type="project" value="TreeGrafter"/>
</dbReference>
<dbReference type="SUPFAM" id="SSF55931">
    <property type="entry name" value="Glutamine synthetase/guanido kinase"/>
    <property type="match status" value="1"/>
</dbReference>
<sequence length="477" mass="54278">MGQEISFSEFEQGDFDRFYQKLRQETSLLRHLIEHRRFSKRTPVAGFEIEAWILDNNCRPLPINESFLATLNHPLAFEELAKFNIELNSTPTPLAGNVFSRMHSQLQETWDTAYRHAESLNGRLIMIGILPTLVQDDLTLANMSNLNRYRALNQQILQSRGKPVHLDITGHEHLKLDHHDVMLESATTSFQIHIQVPLGLAHHFYNASIIASAAMVASCANAPYLFGKDLWNETRIPLFEQAIETGGYAGVAQGPLRRVSFGTDYARKSIMECFEENLQHFPILLPEAIDSSPEAFAHLKLHNGTIWRWNRPLLGFDADGTPHIRIEHRTPAAGPTPLDSIANAAFFYGLSKNLCDEIITQGLPFPFSQAKDNFYQAARYGLDASIHWLNGKKIRMHTLLREDLIERAALGLASLGISRCDSEDYLDIMRQRLNNQQTGSQWQRQFIKEQGKNFKLMTETYLNNQQSATPVGEWSTH</sequence>
<dbReference type="AlphaFoldDB" id="A0AAU7NR14"/>